<dbReference type="GeneID" id="115884564"/>
<dbReference type="FunCoup" id="A0A6J2Y7G4">
    <property type="interactions" value="1584"/>
</dbReference>
<dbReference type="InterPro" id="IPR007319">
    <property type="entry name" value="WDR36/Utp21_C"/>
</dbReference>
<proteinExistence type="predicted"/>
<feature type="repeat" description="WD" evidence="3">
    <location>
        <begin position="269"/>
        <end position="300"/>
    </location>
</feature>
<protein>
    <submittedName>
        <fullName evidence="7">WD repeat-containing protein 36</fullName>
    </submittedName>
</protein>
<dbReference type="PROSITE" id="PS50082">
    <property type="entry name" value="WD_REPEATS_2"/>
    <property type="match status" value="2"/>
</dbReference>
<dbReference type="InterPro" id="IPR001680">
    <property type="entry name" value="WD40_rpt"/>
</dbReference>
<dbReference type="AlphaFoldDB" id="A0A6J2Y7G4"/>
<evidence type="ECO:0000259" key="5">
    <source>
        <dbReference type="Pfam" id="PF25171"/>
    </source>
</evidence>
<feature type="repeat" description="WD" evidence="3">
    <location>
        <begin position="566"/>
        <end position="607"/>
    </location>
</feature>
<dbReference type="PANTHER" id="PTHR22840:SF12">
    <property type="entry name" value="WD REPEAT-CONTAINING PROTEIN 36"/>
    <property type="match status" value="1"/>
</dbReference>
<dbReference type="OrthoDB" id="10250769at2759"/>
<keyword evidence="6" id="KW-1185">Reference proteome</keyword>
<feature type="domain" description="WDR36/Utp21 N-terminal" evidence="5">
    <location>
        <begin position="38"/>
        <end position="303"/>
    </location>
</feature>
<keyword evidence="1 3" id="KW-0853">WD repeat</keyword>
<dbReference type="PROSITE" id="PS00678">
    <property type="entry name" value="WD_REPEATS_1"/>
    <property type="match status" value="1"/>
</dbReference>
<dbReference type="Gene3D" id="2.130.10.10">
    <property type="entry name" value="YVTN repeat-like/Quinoprotein amine dehydrogenase"/>
    <property type="match status" value="2"/>
</dbReference>
<gene>
    <name evidence="7" type="primary">LOC115884564</name>
</gene>
<dbReference type="Pfam" id="PF25168">
    <property type="entry name" value="Beta-prop_WDR36-Utp21_2nd"/>
    <property type="match status" value="1"/>
</dbReference>
<evidence type="ECO:0000256" key="3">
    <source>
        <dbReference type="PROSITE-ProRule" id="PRU00221"/>
    </source>
</evidence>
<dbReference type="Proteomes" id="UP000504635">
    <property type="component" value="Unplaced"/>
</dbReference>
<evidence type="ECO:0000256" key="1">
    <source>
        <dbReference type="ARBA" id="ARBA00022574"/>
    </source>
</evidence>
<dbReference type="KEGG" id="soy:115884564"/>
<reference evidence="7" key="1">
    <citation type="submission" date="2025-08" db="UniProtKB">
        <authorList>
            <consortium name="RefSeq"/>
        </authorList>
    </citation>
    <scope>IDENTIFICATION</scope>
    <source>
        <tissue evidence="7">Gonads</tissue>
    </source>
</reference>
<feature type="domain" description="WDR36/Utp21 C-terminal" evidence="4">
    <location>
        <begin position="690"/>
        <end position="894"/>
    </location>
</feature>
<sequence length="896" mass="100904">MKMTPGSKAFLPCRSLGYVSNHIPLRVRYIKSRKENLIVTCVGKSFHTYGISHFGLLSVSGLHPGNITCLTTDAYHVYTACDNIIYAWRRGTELKHTYRGHAYNIKLMIPFGVHLISIDESSRVKVWDIKAESIYLELTFDKKSFSISSVVHPSTYINKVLFGSEQGQMQLWNLNKSVLIYTFKGWNAGISCLEQAPALDVVAVGLITGRIILHNLKYDETIMEFTQDWGIVTSISFRSDGHPIMATGSACGHVVFWDLEERKVHSQLSAAHDGAVTGMVCLPSEPLILTSSPDNTLKLWIFDMTDGGARLLRIREGHSAAPNHIRFHGGNGHNILSAAGDSTLRIFNTQTEQFNKSLGKASYNRKISKKRGRAVEDPLKMPPIMEFTSETTREKEWDSIAALHLGIPMVTTWSYDKKKMGDLKLIPERLQKKNLKNTLDVTATCLCLTHCGNFVIVGYSTGHVDRFNMQSGLWRDSYGENKAHPVSIRGVATDALNQITITGDCNGLIKFWRFKCKSTPHFTHVDLEEPINYFRIHRSSSLLAVALEDFTVVIVDIETWRVVRKFVGHVGQLTDATFSPDSRWLITSSMDCSIRTWNIPSGQLIDQFSTEAAPISISMSPTGEVLATAHVDYLGIYLWSNKTLYQKITLKALSPEEEPPLIDLPEVLQEIKDEPDKYESDDEPEFISPEQISKDLLTLSGLSTSRWQNLLNLDVIKQRNKPRTQPKMPKSAPFFLPTVSTLNNFEFDLKSALPQEEGHTQLLMPEEITNYTEFGKLLEKSVSTFDFSEAVEKLKTFGPSMVDFEIKSLVPEGGGSVAITLQFLKLIETMLKSNKDFELAEAYLSVFLKSHGAFIAENEQLRRYLPNLTSCHTAVWNRLQDKLMYCTCIVQNLKTM</sequence>
<dbReference type="InterPro" id="IPR015943">
    <property type="entry name" value="WD40/YVTN_repeat-like_dom_sf"/>
</dbReference>
<organism evidence="6 7">
    <name type="scientific">Sitophilus oryzae</name>
    <name type="common">Rice weevil</name>
    <name type="synonym">Curculio oryzae</name>
    <dbReference type="NCBI Taxonomy" id="7048"/>
    <lineage>
        <taxon>Eukaryota</taxon>
        <taxon>Metazoa</taxon>
        <taxon>Ecdysozoa</taxon>
        <taxon>Arthropoda</taxon>
        <taxon>Hexapoda</taxon>
        <taxon>Insecta</taxon>
        <taxon>Pterygota</taxon>
        <taxon>Neoptera</taxon>
        <taxon>Endopterygota</taxon>
        <taxon>Coleoptera</taxon>
        <taxon>Polyphaga</taxon>
        <taxon>Cucujiformia</taxon>
        <taxon>Curculionidae</taxon>
        <taxon>Dryophthorinae</taxon>
        <taxon>Sitophilus</taxon>
    </lineage>
</organism>
<dbReference type="GO" id="GO:0006364">
    <property type="term" value="P:rRNA processing"/>
    <property type="evidence" value="ECO:0007669"/>
    <property type="project" value="InterPro"/>
</dbReference>
<dbReference type="Pfam" id="PF04192">
    <property type="entry name" value="Utp21"/>
    <property type="match status" value="1"/>
</dbReference>
<evidence type="ECO:0000313" key="6">
    <source>
        <dbReference type="Proteomes" id="UP000504635"/>
    </source>
</evidence>
<keyword evidence="2" id="KW-0677">Repeat</keyword>
<dbReference type="PROSITE" id="PS50294">
    <property type="entry name" value="WD_REPEATS_REGION"/>
    <property type="match status" value="2"/>
</dbReference>
<dbReference type="InterPro" id="IPR036322">
    <property type="entry name" value="WD40_repeat_dom_sf"/>
</dbReference>
<dbReference type="InParanoid" id="A0A6J2Y7G4"/>
<dbReference type="Pfam" id="PF25171">
    <property type="entry name" value="Beta-prop_WDR36-Utp21_1st"/>
    <property type="match status" value="1"/>
</dbReference>
<evidence type="ECO:0000313" key="7">
    <source>
        <dbReference type="RefSeq" id="XP_030759044.1"/>
    </source>
</evidence>
<evidence type="ECO:0000259" key="4">
    <source>
        <dbReference type="Pfam" id="PF04192"/>
    </source>
</evidence>
<name>A0A6J2Y7G4_SITOR</name>
<dbReference type="InterPro" id="IPR059157">
    <property type="entry name" value="WDR36-Utp21_N"/>
</dbReference>
<dbReference type="SMART" id="SM00320">
    <property type="entry name" value="WD40"/>
    <property type="match status" value="12"/>
</dbReference>
<dbReference type="FunFam" id="2.130.10.10:FF:000109">
    <property type="entry name" value="WD repeat domain 36"/>
    <property type="match status" value="1"/>
</dbReference>
<dbReference type="SUPFAM" id="SSF50978">
    <property type="entry name" value="WD40 repeat-like"/>
    <property type="match status" value="2"/>
</dbReference>
<dbReference type="GO" id="GO:0034388">
    <property type="term" value="C:Pwp2p-containing subcomplex of 90S preribosome"/>
    <property type="evidence" value="ECO:0007669"/>
    <property type="project" value="TreeGrafter"/>
</dbReference>
<dbReference type="RefSeq" id="XP_030759044.1">
    <property type="nucleotide sequence ID" value="XM_030903184.1"/>
</dbReference>
<evidence type="ECO:0000256" key="2">
    <source>
        <dbReference type="ARBA" id="ARBA00022737"/>
    </source>
</evidence>
<dbReference type="PANTHER" id="PTHR22840">
    <property type="entry name" value="WD REPEAT-CONTAINING PROTEIN 36"/>
    <property type="match status" value="1"/>
</dbReference>
<dbReference type="GO" id="GO:0032040">
    <property type="term" value="C:small-subunit processome"/>
    <property type="evidence" value="ECO:0007669"/>
    <property type="project" value="InterPro"/>
</dbReference>
<accession>A0A6J2Y7G4</accession>
<dbReference type="InterPro" id="IPR019775">
    <property type="entry name" value="WD40_repeat_CS"/>
</dbReference>